<sequence>MSIPSRPLLPKRPRWPAGRPSTSSSRLASSTRQSFQASFQQQLVQTPSESPYVSVSSLVSFIRAIDTVMSVTASSPPGLAHRLHNLASPPVTTTIPHLPSSWSLTATPLPPTLGPAAHFVAAILSKPSSPFISPASLVVESLAILSTSPVPRSTYTLAVDFGVYFFPPSADDKERASNLHPLSVKEPMSTDRDGVRRRCCSSDATLDCLRTMSHQSGTSFGLAITLLPKSPETSMTWGVAEARPQATSRSESKTGVAGTCGISEALDKDASGRASTVGGWNVLR</sequence>
<dbReference type="Proteomes" id="UP001362999">
    <property type="component" value="Unassembled WGS sequence"/>
</dbReference>
<proteinExistence type="predicted"/>
<name>A0AAW0DX15_9AGAR</name>
<gene>
    <name evidence="2" type="ORF">R3P38DRAFT_3170345</name>
</gene>
<evidence type="ECO:0000256" key="1">
    <source>
        <dbReference type="SAM" id="MobiDB-lite"/>
    </source>
</evidence>
<accession>A0AAW0DX15</accession>
<evidence type="ECO:0000313" key="2">
    <source>
        <dbReference type="EMBL" id="KAK7055672.1"/>
    </source>
</evidence>
<keyword evidence="3" id="KW-1185">Reference proteome</keyword>
<dbReference type="AlphaFoldDB" id="A0AAW0DX15"/>
<organism evidence="2 3">
    <name type="scientific">Favolaschia claudopus</name>
    <dbReference type="NCBI Taxonomy" id="2862362"/>
    <lineage>
        <taxon>Eukaryota</taxon>
        <taxon>Fungi</taxon>
        <taxon>Dikarya</taxon>
        <taxon>Basidiomycota</taxon>
        <taxon>Agaricomycotina</taxon>
        <taxon>Agaricomycetes</taxon>
        <taxon>Agaricomycetidae</taxon>
        <taxon>Agaricales</taxon>
        <taxon>Marasmiineae</taxon>
        <taxon>Mycenaceae</taxon>
        <taxon>Favolaschia</taxon>
    </lineage>
</organism>
<comment type="caution">
    <text evidence="2">The sequence shown here is derived from an EMBL/GenBank/DDBJ whole genome shotgun (WGS) entry which is preliminary data.</text>
</comment>
<evidence type="ECO:0000313" key="3">
    <source>
        <dbReference type="Proteomes" id="UP001362999"/>
    </source>
</evidence>
<feature type="compositionally biased region" description="Low complexity" evidence="1">
    <location>
        <begin position="21"/>
        <end position="31"/>
    </location>
</feature>
<reference evidence="2 3" key="1">
    <citation type="journal article" date="2024" name="J Genomics">
        <title>Draft genome sequencing and assembly of Favolaschia claudopus CIRM-BRFM 2984 isolated from oak limbs.</title>
        <authorList>
            <person name="Navarro D."/>
            <person name="Drula E."/>
            <person name="Chaduli D."/>
            <person name="Cazenave R."/>
            <person name="Ahrendt S."/>
            <person name="Wang J."/>
            <person name="Lipzen A."/>
            <person name="Daum C."/>
            <person name="Barry K."/>
            <person name="Grigoriev I.V."/>
            <person name="Favel A."/>
            <person name="Rosso M.N."/>
            <person name="Martin F."/>
        </authorList>
    </citation>
    <scope>NUCLEOTIDE SEQUENCE [LARGE SCALE GENOMIC DNA]</scope>
    <source>
        <strain evidence="2 3">CIRM-BRFM 2984</strain>
    </source>
</reference>
<feature type="region of interest" description="Disordered" evidence="1">
    <location>
        <begin position="173"/>
        <end position="195"/>
    </location>
</feature>
<protein>
    <submittedName>
        <fullName evidence="2">Uncharacterized protein</fullName>
    </submittedName>
</protein>
<feature type="region of interest" description="Disordered" evidence="1">
    <location>
        <begin position="1"/>
        <end position="31"/>
    </location>
</feature>
<dbReference type="EMBL" id="JAWWNJ010000005">
    <property type="protein sequence ID" value="KAK7055672.1"/>
    <property type="molecule type" value="Genomic_DNA"/>
</dbReference>